<proteinExistence type="predicted"/>
<name>A0A0F9EQ62_9ZZZZ</name>
<reference evidence="1" key="1">
    <citation type="journal article" date="2015" name="Nature">
        <title>Complex archaea that bridge the gap between prokaryotes and eukaryotes.</title>
        <authorList>
            <person name="Spang A."/>
            <person name="Saw J.H."/>
            <person name="Jorgensen S.L."/>
            <person name="Zaremba-Niedzwiedzka K."/>
            <person name="Martijn J."/>
            <person name="Lind A.E."/>
            <person name="van Eijk R."/>
            <person name="Schleper C."/>
            <person name="Guy L."/>
            <person name="Ettema T.J."/>
        </authorList>
    </citation>
    <scope>NUCLEOTIDE SEQUENCE</scope>
</reference>
<organism evidence="1">
    <name type="scientific">marine sediment metagenome</name>
    <dbReference type="NCBI Taxonomy" id="412755"/>
    <lineage>
        <taxon>unclassified sequences</taxon>
        <taxon>metagenomes</taxon>
        <taxon>ecological metagenomes</taxon>
    </lineage>
</organism>
<protein>
    <submittedName>
        <fullName evidence="1">Uncharacterized protein</fullName>
    </submittedName>
</protein>
<gene>
    <name evidence="1" type="ORF">LCGC14_2125480</name>
</gene>
<dbReference type="EMBL" id="LAZR01026545">
    <property type="protein sequence ID" value="KKL68386.1"/>
    <property type="molecule type" value="Genomic_DNA"/>
</dbReference>
<sequence>MSLRRITITIVAPEWERISDLKPFLERILTVFLPHADVEVSEEEEISG</sequence>
<dbReference type="AlphaFoldDB" id="A0A0F9EQ62"/>
<accession>A0A0F9EQ62</accession>
<evidence type="ECO:0000313" key="1">
    <source>
        <dbReference type="EMBL" id="KKL68386.1"/>
    </source>
</evidence>
<comment type="caution">
    <text evidence="1">The sequence shown here is derived from an EMBL/GenBank/DDBJ whole genome shotgun (WGS) entry which is preliminary data.</text>
</comment>